<feature type="compositionally biased region" description="Polar residues" evidence="1">
    <location>
        <begin position="797"/>
        <end position="809"/>
    </location>
</feature>
<comment type="caution">
    <text evidence="2">The sequence shown here is derived from an EMBL/GenBank/DDBJ whole genome shotgun (WGS) entry which is preliminary data.</text>
</comment>
<feature type="region of interest" description="Disordered" evidence="1">
    <location>
        <begin position="859"/>
        <end position="878"/>
    </location>
</feature>
<feature type="region of interest" description="Disordered" evidence="1">
    <location>
        <begin position="797"/>
        <end position="838"/>
    </location>
</feature>
<accession>A0ABP0N4N2</accession>
<sequence length="1096" mass="121659">MNPRFLHPDELAILLSLLMGQDWAILPRSSLCLLGQCAAPLQSLWIFVQMLNAAAGTYPELHRLDPEAVIAGYKAELCRQVLDRFPFAEPPRPKVLRLLSDNGDEFWLLKRGTVTVSQLLQAEHISLGWGETVCCSTSLGQLARDEVINEEFPIQLWHHPKRQRRDPPTGLLVIGIEHNTSLFISCLAAGSFLFEALYEHQLQDVDFLVNEDGKIFGKDYRVWGTLRLKTITSVSFPRLGPLPICSRSTQAFGESICIDDGLAGDTVWRALTSLCSSSLQGNIADVVQLHPEILDRLRLGHIGWHHLSALRYMWHQSAGYALGCFSANGHWAVLCCRQDGDVLHGAYYDGLPNHLRSVAHGLLSHLAHLLRLQLGHFTSHCLVPQMHSTTCGTVALVHVSLLLGLQGAFTPEDIATWHRWLLHTQQQSDALIACGLEDPVISELATLLHSKGVPIGECKNRATAAITALHRGPVLNAMAAKNPWQKLKALASKPSTPFRFLTPAEMSDYIDQQSKMKHGTSYKEKKHKSAYRDELPLDWTTFIQSPLKQIIHLVLPLQTCEGQACGASCGRFHPAVDAADSAVIHEIWARRFCNLDSKTVTAENAECFCAFLRIAEPALIQVISTSIEGIYFEPREETGTGSHSDFHVVWLPPCSRQEAVHKLRTASTAISLVRFKTKFGIRLRTGDAEALHLKLRPNATFFAAKPAALYRAHPLPHGLDRKAMAKLLGDWGWKKARPLQPTRGSSIGGAWLIGADEEPPASVVTAFNQDVLLNLIPTKDTVVQPVPFFASKRTIQHAKSNSVPSTSKEVQAVDPWQSGPDPWKGYTPTVAPAPSSAGRKALDDVADKLRADIKAQVSKEVAQHASTSSATSSANDLQDWKSQTDARFQKLECGLQELGQQQQSMKQWCQDTAQKLQVSEQQQQVLNQNIQKVQSEVQTNAQQLHQQVQSSLLSLRSDFAADVESKITTQFERFEALLVKKHRTELEKALTGFMKALTSVGHEAEDRRSQLKNRWSEWSPWIKNRVLSDFPFRLGVHGFDDPAVGEGELPHALRPLYLDRSKATYPPLTAEPELAADVRGVHRSGSVRLLFDAQVP</sequence>
<evidence type="ECO:0000313" key="2">
    <source>
        <dbReference type="EMBL" id="CAK9058586.1"/>
    </source>
</evidence>
<dbReference type="Proteomes" id="UP001642484">
    <property type="component" value="Unassembled WGS sequence"/>
</dbReference>
<proteinExistence type="predicted"/>
<dbReference type="EMBL" id="CAXAMN010021362">
    <property type="protein sequence ID" value="CAK9058586.1"/>
    <property type="molecule type" value="Genomic_DNA"/>
</dbReference>
<gene>
    <name evidence="2" type="ORF">CCMP2556_LOCUS28888</name>
</gene>
<evidence type="ECO:0000256" key="1">
    <source>
        <dbReference type="SAM" id="MobiDB-lite"/>
    </source>
</evidence>
<name>A0ABP0N4N2_9DINO</name>
<organism evidence="2 3">
    <name type="scientific">Durusdinium trenchii</name>
    <dbReference type="NCBI Taxonomy" id="1381693"/>
    <lineage>
        <taxon>Eukaryota</taxon>
        <taxon>Sar</taxon>
        <taxon>Alveolata</taxon>
        <taxon>Dinophyceae</taxon>
        <taxon>Suessiales</taxon>
        <taxon>Symbiodiniaceae</taxon>
        <taxon>Durusdinium</taxon>
    </lineage>
</organism>
<keyword evidence="3" id="KW-1185">Reference proteome</keyword>
<feature type="compositionally biased region" description="Low complexity" evidence="1">
    <location>
        <begin position="865"/>
        <end position="874"/>
    </location>
</feature>
<reference evidence="2 3" key="1">
    <citation type="submission" date="2024-02" db="EMBL/GenBank/DDBJ databases">
        <authorList>
            <person name="Chen Y."/>
            <person name="Shah S."/>
            <person name="Dougan E. K."/>
            <person name="Thang M."/>
            <person name="Chan C."/>
        </authorList>
    </citation>
    <scope>NUCLEOTIDE SEQUENCE [LARGE SCALE GENOMIC DNA]</scope>
</reference>
<evidence type="ECO:0000313" key="3">
    <source>
        <dbReference type="Proteomes" id="UP001642484"/>
    </source>
</evidence>
<protein>
    <submittedName>
        <fullName evidence="2">Uncharacterized protein</fullName>
    </submittedName>
</protein>